<protein>
    <recommendedName>
        <fullName evidence="1">Peptidase M20 dimerisation domain-containing protein</fullName>
    </recommendedName>
</protein>
<dbReference type="InterPro" id="IPR002933">
    <property type="entry name" value="Peptidase_M20"/>
</dbReference>
<reference evidence="2 3" key="1">
    <citation type="submission" date="2021-05" db="EMBL/GenBank/DDBJ databases">
        <title>Genome Assembly of Synthetic Allotetraploid Brassica napus Reveals Homoeologous Exchanges between Subgenomes.</title>
        <authorList>
            <person name="Davis J.T."/>
        </authorList>
    </citation>
    <scope>NUCLEOTIDE SEQUENCE [LARGE SCALE GENOMIC DNA]</scope>
    <source>
        <strain evidence="3">cv. Da-Ae</strain>
        <tissue evidence="2">Seedling</tissue>
    </source>
</reference>
<dbReference type="SUPFAM" id="SSF53187">
    <property type="entry name" value="Zn-dependent exopeptidases"/>
    <property type="match status" value="2"/>
</dbReference>
<dbReference type="InterPro" id="IPR010159">
    <property type="entry name" value="N-acyl_aa_amidohydrolase"/>
</dbReference>
<dbReference type="Gene3D" id="3.40.630.10">
    <property type="entry name" value="Zn peptidases"/>
    <property type="match status" value="2"/>
</dbReference>
<dbReference type="PIRSF" id="PIRSF036696">
    <property type="entry name" value="ACY-1"/>
    <property type="match status" value="1"/>
</dbReference>
<dbReference type="NCBIfam" id="TIGR01880">
    <property type="entry name" value="Ac-peptdase-euk"/>
    <property type="match status" value="1"/>
</dbReference>
<evidence type="ECO:0000313" key="2">
    <source>
        <dbReference type="EMBL" id="KAH0905999.1"/>
    </source>
</evidence>
<dbReference type="Pfam" id="PF07687">
    <property type="entry name" value="M20_dimer"/>
    <property type="match status" value="1"/>
</dbReference>
<dbReference type="Proteomes" id="UP000824890">
    <property type="component" value="Unassembled WGS sequence"/>
</dbReference>
<dbReference type="InterPro" id="IPR052083">
    <property type="entry name" value="Aminoacylase-1_M20A"/>
</dbReference>
<comment type="caution">
    <text evidence="2">The sequence shown here is derived from an EMBL/GenBank/DDBJ whole genome shotgun (WGS) entry which is preliminary data.</text>
</comment>
<evidence type="ECO:0000259" key="1">
    <source>
        <dbReference type="Pfam" id="PF07687"/>
    </source>
</evidence>
<proteinExistence type="predicted"/>
<evidence type="ECO:0000313" key="3">
    <source>
        <dbReference type="Proteomes" id="UP000824890"/>
    </source>
</evidence>
<dbReference type="Gene3D" id="1.10.150.900">
    <property type="match status" value="1"/>
</dbReference>
<dbReference type="Gene3D" id="3.30.70.360">
    <property type="match status" value="1"/>
</dbReference>
<dbReference type="CDD" id="cd05646">
    <property type="entry name" value="M20_AcylaseI_like"/>
    <property type="match status" value="1"/>
</dbReference>
<feature type="domain" description="Peptidase M20 dimerisation" evidence="1">
    <location>
        <begin position="349"/>
        <end position="450"/>
    </location>
</feature>
<dbReference type="EMBL" id="JAGKQM010000010">
    <property type="protein sequence ID" value="KAH0905999.1"/>
    <property type="molecule type" value="Genomic_DNA"/>
</dbReference>
<keyword evidence="3" id="KW-1185">Reference proteome</keyword>
<name>A0ABQ8BMK2_BRANA</name>
<dbReference type="Pfam" id="PF01546">
    <property type="entry name" value="Peptidase_M20"/>
    <property type="match status" value="1"/>
</dbReference>
<organism evidence="2 3">
    <name type="scientific">Brassica napus</name>
    <name type="common">Rape</name>
    <dbReference type="NCBI Taxonomy" id="3708"/>
    <lineage>
        <taxon>Eukaryota</taxon>
        <taxon>Viridiplantae</taxon>
        <taxon>Streptophyta</taxon>
        <taxon>Embryophyta</taxon>
        <taxon>Tracheophyta</taxon>
        <taxon>Spermatophyta</taxon>
        <taxon>Magnoliopsida</taxon>
        <taxon>eudicotyledons</taxon>
        <taxon>Gunneridae</taxon>
        <taxon>Pentapetalae</taxon>
        <taxon>rosids</taxon>
        <taxon>malvids</taxon>
        <taxon>Brassicales</taxon>
        <taxon>Brassicaceae</taxon>
        <taxon>Brassiceae</taxon>
        <taxon>Brassica</taxon>
    </lineage>
</organism>
<dbReference type="PANTHER" id="PTHR45892">
    <property type="entry name" value="AMINOACYLASE-1"/>
    <property type="match status" value="1"/>
</dbReference>
<accession>A0ABQ8BMK2</accession>
<dbReference type="PANTHER" id="PTHR45892:SF3">
    <property type="entry name" value="PUTATIVE-RELATED"/>
    <property type="match status" value="1"/>
</dbReference>
<sequence>MSCFTHFNIGSKIIGDLDLTFNLKSMATPFIRTLFLFSTIFFLQSHGEEEDTPITRFQQYLRFKTAHPNPNYTAPISFLVDQAQSMGLTTRTIEYVSGKPVLLVTWLGSNPKLPSILFNSHLDSGFVMNMQPSEAEAGYDLRLPPLADPDVMKKRIAEEWAPSIRNMTYTQYLRFKTAHPNPNYTAPISFLVDQAQSIGLTTRTIEYVSGKPVLLVTWLGSNPKLPSILFNSHLDSVPAEADKWIHPPFSAHRTVDGLIYARGAQDDKCIGVQYLESISNLKSRGFSPLRTVHISYVPEEEIGGFDGMAKFAASSDFTELNVGFAMDEGQASPGDEFRVFFADRTPWELVIRAEGIPGHGAKLYDNGAMENLMKSVELISKFRETQFDFVKAGKAANSEVISVNPVYFKAGTPSNTGFVMNMQPSEAEAGYDLRLPPMADPDVMKKRIAEEWAPSIRNMTYTIKEKGKLRDHFGRPIMTATNGSNPWWSVFKQAVEATGGKLAKPEILASTTDARYIRTLGIPLVGFSPMINTPILLHDHNEFLKDTVFLKGIEVYESVISALSSFEGVSDQAI</sequence>
<dbReference type="InterPro" id="IPR011650">
    <property type="entry name" value="Peptidase_M20_dimer"/>
</dbReference>
<gene>
    <name evidence="2" type="ORF">HID58_037826</name>
</gene>